<feature type="transmembrane region" description="Helical" evidence="5">
    <location>
        <begin position="275"/>
        <end position="299"/>
    </location>
</feature>
<dbReference type="GO" id="GO:0005385">
    <property type="term" value="F:zinc ion transmembrane transporter activity"/>
    <property type="evidence" value="ECO:0007669"/>
    <property type="project" value="TreeGrafter"/>
</dbReference>
<evidence type="ECO:0000256" key="3">
    <source>
        <dbReference type="ARBA" id="ARBA00022989"/>
    </source>
</evidence>
<dbReference type="AlphaFoldDB" id="A0A0K0ERL4"/>
<evidence type="ECO:0000256" key="4">
    <source>
        <dbReference type="ARBA" id="ARBA00023136"/>
    </source>
</evidence>
<feature type="transmembrane region" description="Helical" evidence="5">
    <location>
        <begin position="241"/>
        <end position="263"/>
    </location>
</feature>
<keyword evidence="2 5" id="KW-0812">Transmembrane</keyword>
<protein>
    <submittedName>
        <fullName evidence="7">Zinc/iron permease</fullName>
    </submittedName>
</protein>
<feature type="transmembrane region" description="Helical" evidence="5">
    <location>
        <begin position="46"/>
        <end position="67"/>
    </location>
</feature>
<keyword evidence="4 5" id="KW-0472">Membrane</keyword>
<comment type="subcellular location">
    <subcellularLocation>
        <location evidence="1">Membrane</location>
        <topology evidence="1">Multi-pass membrane protein</topology>
    </subcellularLocation>
</comment>
<dbReference type="PANTHER" id="PTHR11040">
    <property type="entry name" value="ZINC/IRON TRANSPORTER"/>
    <property type="match status" value="1"/>
</dbReference>
<dbReference type="WBParaSite" id="SSTP_0001209400.1">
    <property type="protein sequence ID" value="SSTP_0001209400.1"/>
    <property type="gene ID" value="SSTP_0001209400"/>
</dbReference>
<dbReference type="Pfam" id="PF02535">
    <property type="entry name" value="Zip"/>
    <property type="match status" value="1"/>
</dbReference>
<dbReference type="InterPro" id="IPR003689">
    <property type="entry name" value="ZIP"/>
</dbReference>
<keyword evidence="6" id="KW-1185">Reference proteome</keyword>
<name>A0A0K0ERL4_STRER</name>
<accession>A0A0K0ERL4</accession>
<reference evidence="7" key="1">
    <citation type="submission" date="2015-08" db="UniProtKB">
        <authorList>
            <consortium name="WormBaseParasite"/>
        </authorList>
    </citation>
    <scope>IDENTIFICATION</scope>
</reference>
<feature type="transmembrane region" description="Helical" evidence="5">
    <location>
        <begin position="87"/>
        <end position="104"/>
    </location>
</feature>
<dbReference type="Proteomes" id="UP000035681">
    <property type="component" value="Unplaced"/>
</dbReference>
<evidence type="ECO:0000313" key="6">
    <source>
        <dbReference type="Proteomes" id="UP000035681"/>
    </source>
</evidence>
<organism evidence="7">
    <name type="scientific">Strongyloides stercoralis</name>
    <name type="common">Threadworm</name>
    <dbReference type="NCBI Taxonomy" id="6248"/>
    <lineage>
        <taxon>Eukaryota</taxon>
        <taxon>Metazoa</taxon>
        <taxon>Ecdysozoa</taxon>
        <taxon>Nematoda</taxon>
        <taxon>Chromadorea</taxon>
        <taxon>Rhabditida</taxon>
        <taxon>Tylenchina</taxon>
        <taxon>Panagrolaimomorpha</taxon>
        <taxon>Strongyloidoidea</taxon>
        <taxon>Strongyloididae</taxon>
        <taxon>Strongyloides</taxon>
    </lineage>
</organism>
<sequence length="339" mass="38452">MSDIILQVVLAIIMLLVTIGAGLIPLKICKKLISKNGQFNQFSSKIMTLLTCFGGGVFMATCFLDIFPHMLEEYEEVEKLLNQKFSYPFPQFFSCIGFFLVYAIEEFSIKIFGIKHSHDHDVFLGVERPPSNDNKINIENDQNDENKNKEEYYTLRSHHDAIDESISYMSNAEPKESSILKTITFTFVMSFHSLLEGFALGIQNTKANIFILFISLVLHKGIEAFTVGLQITKSNTRRIKFVLITIILYSGMTPLGTLIGVAFKNASINETSKVIICNLLESFACGTFIYVTFLEILAVEKNKEKYPIWKLFAIFLGFSTIAIFQILDGFFVEDESSFE</sequence>
<dbReference type="WBParaSite" id="TCONS_00000766.p1">
    <property type="protein sequence ID" value="TCONS_00000766.p1"/>
    <property type="gene ID" value="XLOC_000737"/>
</dbReference>
<dbReference type="GO" id="GO:0005886">
    <property type="term" value="C:plasma membrane"/>
    <property type="evidence" value="ECO:0007669"/>
    <property type="project" value="TreeGrafter"/>
</dbReference>
<evidence type="ECO:0000313" key="7">
    <source>
        <dbReference type="WBParaSite" id="SSTP_0001209400.1"/>
    </source>
</evidence>
<feature type="transmembrane region" description="Helical" evidence="5">
    <location>
        <begin position="209"/>
        <end position="229"/>
    </location>
</feature>
<dbReference type="STRING" id="6248.A0A0K0ERL4"/>
<evidence type="ECO:0000256" key="5">
    <source>
        <dbReference type="SAM" id="Phobius"/>
    </source>
</evidence>
<dbReference type="PANTHER" id="PTHR11040:SF74">
    <property type="entry name" value="ZINC TRANSPORTER ZIP3"/>
    <property type="match status" value="1"/>
</dbReference>
<proteinExistence type="predicted"/>
<evidence type="ECO:0000256" key="2">
    <source>
        <dbReference type="ARBA" id="ARBA00022692"/>
    </source>
</evidence>
<evidence type="ECO:0000256" key="1">
    <source>
        <dbReference type="ARBA" id="ARBA00004141"/>
    </source>
</evidence>
<feature type="transmembrane region" description="Helical" evidence="5">
    <location>
        <begin position="311"/>
        <end position="332"/>
    </location>
</feature>
<keyword evidence="3 5" id="KW-1133">Transmembrane helix</keyword>
<feature type="transmembrane region" description="Helical" evidence="5">
    <location>
        <begin position="6"/>
        <end position="26"/>
    </location>
</feature>